<evidence type="ECO:0000256" key="2">
    <source>
        <dbReference type="ARBA" id="ARBA00022737"/>
    </source>
</evidence>
<dbReference type="InterPro" id="IPR000504">
    <property type="entry name" value="RRM_dom"/>
</dbReference>
<evidence type="ECO:0000259" key="6">
    <source>
        <dbReference type="PROSITE" id="PS50102"/>
    </source>
</evidence>
<feature type="domain" description="RRM" evidence="6">
    <location>
        <begin position="57"/>
        <end position="121"/>
    </location>
</feature>
<dbReference type="Proteomes" id="UP001211907">
    <property type="component" value="Unassembled WGS sequence"/>
</dbReference>
<dbReference type="GO" id="GO:0089701">
    <property type="term" value="C:U2AF complex"/>
    <property type="evidence" value="ECO:0007669"/>
    <property type="project" value="InterPro"/>
</dbReference>
<dbReference type="SMART" id="SM00361">
    <property type="entry name" value="RRM_1"/>
    <property type="match status" value="1"/>
</dbReference>
<name>A0AAD5T578_9FUNG</name>
<dbReference type="AlphaFoldDB" id="A0AAD5T578"/>
<dbReference type="InterPro" id="IPR009145">
    <property type="entry name" value="U2AF_small"/>
</dbReference>
<keyword evidence="5" id="KW-0694">RNA-binding</keyword>
<dbReference type="GO" id="GO:0003723">
    <property type="term" value="F:RNA binding"/>
    <property type="evidence" value="ECO:0007669"/>
    <property type="project" value="UniProtKB-UniRule"/>
</dbReference>
<protein>
    <submittedName>
        <fullName evidence="7">U2 small nuclear ribonucleoprotein auxiliary factor 35 kDa subunit- protein 2</fullName>
    </submittedName>
</protein>
<dbReference type="GO" id="GO:0008270">
    <property type="term" value="F:zinc ion binding"/>
    <property type="evidence" value="ECO:0007669"/>
    <property type="project" value="UniProtKB-KW"/>
</dbReference>
<accession>A0AAD5T578</accession>
<evidence type="ECO:0000256" key="1">
    <source>
        <dbReference type="ARBA" id="ARBA00022723"/>
    </source>
</evidence>
<dbReference type="GO" id="GO:0000398">
    <property type="term" value="P:mRNA splicing, via spliceosome"/>
    <property type="evidence" value="ECO:0007669"/>
    <property type="project" value="InterPro"/>
</dbReference>
<sequence>MVLTLSSRAHSPPLPSDATVMLIPNMHQDPLLMPKQRPSRLDDDDDLSDEPDPVLLESNFLEFFNETHDEFQSIGKVVQFKVCKNMTPHLRGNVYVQYATPEETAAAIQIFNGRFFAGMRLSCMAVPVPSWKAAICGTRQCPKGDLCNFLHTDCMLTLTAILRNILAPTVVTKEKMDGTTEMDTMIQREIQEIQKIIPEIREIRGDTPDEIQEITISITLKIPEMREAEIREMSKEIQEILAEIQKKEMREIYGELMQEIQKIGK</sequence>
<dbReference type="PROSITE" id="PS50102">
    <property type="entry name" value="RRM"/>
    <property type="match status" value="1"/>
</dbReference>
<dbReference type="PRINTS" id="PR01848">
    <property type="entry name" value="U2AUXFACTOR"/>
</dbReference>
<keyword evidence="8" id="KW-1185">Reference proteome</keyword>
<evidence type="ECO:0000313" key="8">
    <source>
        <dbReference type="Proteomes" id="UP001211907"/>
    </source>
</evidence>
<dbReference type="EMBL" id="JADGJH010000561">
    <property type="protein sequence ID" value="KAJ3126400.1"/>
    <property type="molecule type" value="Genomic_DNA"/>
</dbReference>
<evidence type="ECO:0000256" key="3">
    <source>
        <dbReference type="ARBA" id="ARBA00022771"/>
    </source>
</evidence>
<dbReference type="GO" id="GO:1990904">
    <property type="term" value="C:ribonucleoprotein complex"/>
    <property type="evidence" value="ECO:0007669"/>
    <property type="project" value="UniProtKB-KW"/>
</dbReference>
<keyword evidence="3" id="KW-0863">Zinc-finger</keyword>
<dbReference type="InterPro" id="IPR012677">
    <property type="entry name" value="Nucleotide-bd_a/b_plait_sf"/>
</dbReference>
<proteinExistence type="predicted"/>
<keyword evidence="2" id="KW-0677">Repeat</keyword>
<dbReference type="Gene3D" id="3.30.70.330">
    <property type="match status" value="1"/>
</dbReference>
<comment type="caution">
    <text evidence="7">The sequence shown here is derived from an EMBL/GenBank/DDBJ whole genome shotgun (WGS) entry which is preliminary data.</text>
</comment>
<evidence type="ECO:0000256" key="4">
    <source>
        <dbReference type="ARBA" id="ARBA00022833"/>
    </source>
</evidence>
<keyword evidence="4" id="KW-0862">Zinc</keyword>
<keyword evidence="1" id="KW-0479">Metal-binding</keyword>
<gene>
    <name evidence="7" type="primary">ZRSR2</name>
    <name evidence="7" type="ORF">HK100_010276</name>
</gene>
<evidence type="ECO:0000313" key="7">
    <source>
        <dbReference type="EMBL" id="KAJ3126400.1"/>
    </source>
</evidence>
<evidence type="ECO:0000256" key="5">
    <source>
        <dbReference type="PROSITE-ProRule" id="PRU00176"/>
    </source>
</evidence>
<reference evidence="7" key="1">
    <citation type="submission" date="2020-05" db="EMBL/GenBank/DDBJ databases">
        <title>Phylogenomic resolution of chytrid fungi.</title>
        <authorList>
            <person name="Stajich J.E."/>
            <person name="Amses K."/>
            <person name="Simmons R."/>
            <person name="Seto K."/>
            <person name="Myers J."/>
            <person name="Bonds A."/>
            <person name="Quandt C.A."/>
            <person name="Barry K."/>
            <person name="Liu P."/>
            <person name="Grigoriev I."/>
            <person name="Longcore J.E."/>
            <person name="James T.Y."/>
        </authorList>
    </citation>
    <scope>NUCLEOTIDE SEQUENCE</scope>
    <source>
        <strain evidence="7">JEL0513</strain>
    </source>
</reference>
<keyword evidence="7" id="KW-0687">Ribonucleoprotein</keyword>
<dbReference type="PANTHER" id="PTHR12620">
    <property type="entry name" value="U2 SNRNP AUXILIARY FACTOR, SMALL SUBUNIT"/>
    <property type="match status" value="1"/>
</dbReference>
<dbReference type="InterPro" id="IPR003954">
    <property type="entry name" value="RRM_euk-type"/>
</dbReference>
<dbReference type="Pfam" id="PF00076">
    <property type="entry name" value="RRM_1"/>
    <property type="match status" value="1"/>
</dbReference>
<dbReference type="SUPFAM" id="SSF54928">
    <property type="entry name" value="RNA-binding domain, RBD"/>
    <property type="match status" value="1"/>
</dbReference>
<organism evidence="7 8">
    <name type="scientific">Physocladia obscura</name>
    <dbReference type="NCBI Taxonomy" id="109957"/>
    <lineage>
        <taxon>Eukaryota</taxon>
        <taxon>Fungi</taxon>
        <taxon>Fungi incertae sedis</taxon>
        <taxon>Chytridiomycota</taxon>
        <taxon>Chytridiomycota incertae sedis</taxon>
        <taxon>Chytridiomycetes</taxon>
        <taxon>Chytridiales</taxon>
        <taxon>Chytriomycetaceae</taxon>
        <taxon>Physocladia</taxon>
    </lineage>
</organism>
<dbReference type="InterPro" id="IPR035979">
    <property type="entry name" value="RBD_domain_sf"/>
</dbReference>